<proteinExistence type="predicted"/>
<accession>A0AA37HIA1</accession>
<protein>
    <recommendedName>
        <fullName evidence="1">Transposase IS66 central domain-containing protein</fullName>
    </recommendedName>
</protein>
<dbReference type="AlphaFoldDB" id="A0AA37HIA1"/>
<keyword evidence="3" id="KW-1185">Reference proteome</keyword>
<evidence type="ECO:0000313" key="3">
    <source>
        <dbReference type="Proteomes" id="UP001055286"/>
    </source>
</evidence>
<name>A0AA37HIA1_9HYPH</name>
<evidence type="ECO:0000259" key="1">
    <source>
        <dbReference type="Pfam" id="PF03050"/>
    </source>
</evidence>
<comment type="caution">
    <text evidence="2">The sequence shown here is derived from an EMBL/GenBank/DDBJ whole genome shotgun (WGS) entry which is preliminary data.</text>
</comment>
<feature type="domain" description="Transposase IS66 central" evidence="1">
    <location>
        <begin position="16"/>
        <end position="62"/>
    </location>
</feature>
<dbReference type="Pfam" id="PF03050">
    <property type="entry name" value="DDE_Tnp_IS66"/>
    <property type="match status" value="1"/>
</dbReference>
<sequence length="92" mass="10080">MSKEELIELVLRAKIGRARDQLLVFLDHPDRVAVTNNGCERALRPAVVQRKVTNGYRAMWAAAGEADVRTVVDTTRLSGADTFATLLKTIGA</sequence>
<evidence type="ECO:0000313" key="2">
    <source>
        <dbReference type="EMBL" id="GJD66299.1"/>
    </source>
</evidence>
<dbReference type="Proteomes" id="UP001055286">
    <property type="component" value="Unassembled WGS sequence"/>
</dbReference>
<dbReference type="EMBL" id="BPQJ01000060">
    <property type="protein sequence ID" value="GJD66299.1"/>
    <property type="molecule type" value="Genomic_DNA"/>
</dbReference>
<dbReference type="InterPro" id="IPR004291">
    <property type="entry name" value="Transposase_IS66_central"/>
</dbReference>
<reference evidence="2" key="1">
    <citation type="journal article" date="2016" name="Front. Microbiol.">
        <title>Genome Sequence of the Piezophilic, Mesophilic Sulfate-Reducing Bacterium Desulfovibrio indicus J2T.</title>
        <authorList>
            <person name="Cao J."/>
            <person name="Maignien L."/>
            <person name="Shao Z."/>
            <person name="Alain K."/>
            <person name="Jebbar M."/>
        </authorList>
    </citation>
    <scope>NUCLEOTIDE SEQUENCE</scope>
    <source>
        <strain evidence="2">JCM 32048</strain>
    </source>
</reference>
<reference evidence="2" key="2">
    <citation type="submission" date="2021-08" db="EMBL/GenBank/DDBJ databases">
        <authorList>
            <person name="Tani A."/>
            <person name="Ola A."/>
            <person name="Ogura Y."/>
            <person name="Katsura K."/>
            <person name="Hayashi T."/>
        </authorList>
    </citation>
    <scope>NUCLEOTIDE SEQUENCE</scope>
    <source>
        <strain evidence="2">JCM 32048</strain>
    </source>
</reference>
<organism evidence="2 3">
    <name type="scientific">Methylobacterium frigidaeris</name>
    <dbReference type="NCBI Taxonomy" id="2038277"/>
    <lineage>
        <taxon>Bacteria</taxon>
        <taxon>Pseudomonadati</taxon>
        <taxon>Pseudomonadota</taxon>
        <taxon>Alphaproteobacteria</taxon>
        <taxon>Hyphomicrobiales</taxon>
        <taxon>Methylobacteriaceae</taxon>
        <taxon>Methylobacterium</taxon>
    </lineage>
</organism>
<gene>
    <name evidence="2" type="ORF">MPEAHAMD_6496</name>
</gene>